<reference evidence="1 2" key="1">
    <citation type="submission" date="2021-01" db="EMBL/GenBank/DDBJ databases">
        <authorList>
            <person name="Ruan W."/>
            <person name="Khan S.A."/>
            <person name="Jeon C.O."/>
        </authorList>
    </citation>
    <scope>NUCLEOTIDE SEQUENCE [LARGE SCALE GENOMIC DNA]</scope>
    <source>
        <strain evidence="1 2">R798</strain>
    </source>
</reference>
<accession>A0ABS7SMU3</accession>
<dbReference type="Proteomes" id="UP000809349">
    <property type="component" value="Unassembled WGS sequence"/>
</dbReference>
<evidence type="ECO:0000313" key="1">
    <source>
        <dbReference type="EMBL" id="MBZ2207196.1"/>
    </source>
</evidence>
<evidence type="ECO:0000313" key="2">
    <source>
        <dbReference type="Proteomes" id="UP000809349"/>
    </source>
</evidence>
<dbReference type="EMBL" id="JAFBIL020000003">
    <property type="protein sequence ID" value="MBZ2207196.1"/>
    <property type="molecule type" value="Genomic_DNA"/>
</dbReference>
<proteinExistence type="predicted"/>
<dbReference type="InterPro" id="IPR011856">
    <property type="entry name" value="tRNA_endonuc-like_dom_sf"/>
</dbReference>
<keyword evidence="2" id="KW-1185">Reference proteome</keyword>
<dbReference type="RefSeq" id="WP_223467694.1">
    <property type="nucleotide sequence ID" value="NZ_JAFBIL020000003.1"/>
</dbReference>
<gene>
    <name evidence="1" type="ORF">I4X03_007970</name>
</gene>
<reference evidence="1 2" key="2">
    <citation type="submission" date="2021-08" db="EMBL/GenBank/DDBJ databases">
        <title>Massilia sp. R798.</title>
        <authorList>
            <person name="Baek J.H."/>
            <person name="Jung H.S."/>
            <person name="Kim K.R."/>
            <person name="Jeon C.O."/>
        </authorList>
    </citation>
    <scope>NUCLEOTIDE SEQUENCE [LARGE SCALE GENOMIC DNA]</scope>
    <source>
        <strain evidence="1 2">R798</strain>
    </source>
</reference>
<comment type="caution">
    <text evidence="1">The sequence shown here is derived from an EMBL/GenBank/DDBJ whole genome shotgun (WGS) entry which is preliminary data.</text>
</comment>
<protein>
    <submittedName>
        <fullName evidence="1">DUF4268 domain-containing protein</fullName>
    </submittedName>
</protein>
<sequence>MTAYTNMIHIDQDGVSTLLERMPLTQGVAGQYSESWLQRMLFNHPAALPMREIDPHAGTLVPVCMELRTDAGPADILYVTRTGQVVLVETKLWRNAEARREVVAQILDYAKELSMWSYEDLSREAAVASKGGPGYLLNAVRAAHPDLDEVAFIDGINRSLAVGDFILVIAGDGIRTGAEALVSFLERYGHLRFHFALIEVATFRTVDGALMLQPRVLAKTELLRRSVMIVQHGGQMQPFSNDDSEDVKQTELVTAKNAAVAANWAQFWTEFLAVLRLDDQQQAPPVKPAKTTNLALYLPPGPSYAWISPFVAQAQGSAGVFLTFGKALAEGPEWFDCLYDQRDEIEKVLPGLSWEKQADGKVYIQCPPIKVDSLENPETRQRVITYLAQQTNAMVNVFRHRLESLVRQRGLR</sequence>
<organism evidence="1 2">
    <name type="scientific">Massilia soli</name>
    <dbReference type="NCBI Taxonomy" id="2792854"/>
    <lineage>
        <taxon>Bacteria</taxon>
        <taxon>Pseudomonadati</taxon>
        <taxon>Pseudomonadota</taxon>
        <taxon>Betaproteobacteria</taxon>
        <taxon>Burkholderiales</taxon>
        <taxon>Oxalobacteraceae</taxon>
        <taxon>Telluria group</taxon>
        <taxon>Massilia</taxon>
    </lineage>
</organism>
<name>A0ABS7SMU3_9BURK</name>
<dbReference type="Gene3D" id="3.40.1350.10">
    <property type="match status" value="1"/>
</dbReference>